<gene>
    <name evidence="1" type="ordered locus">Psta_1347</name>
</gene>
<organism evidence="1 2">
    <name type="scientific">Pirellula staleyi (strain ATCC 27377 / DSM 6068 / ICPB 4128)</name>
    <name type="common">Pirella staleyi</name>
    <dbReference type="NCBI Taxonomy" id="530564"/>
    <lineage>
        <taxon>Bacteria</taxon>
        <taxon>Pseudomonadati</taxon>
        <taxon>Planctomycetota</taxon>
        <taxon>Planctomycetia</taxon>
        <taxon>Pirellulales</taxon>
        <taxon>Pirellulaceae</taxon>
        <taxon>Pirellula</taxon>
    </lineage>
</organism>
<reference evidence="1 2" key="1">
    <citation type="journal article" date="2009" name="Stand. Genomic Sci.">
        <title>Complete genome sequence of Pirellula staleyi type strain (ATCC 27377).</title>
        <authorList>
            <person name="Clum A."/>
            <person name="Tindall B.J."/>
            <person name="Sikorski J."/>
            <person name="Ivanova N."/>
            <person name="Mavrommatis K."/>
            <person name="Lucas S."/>
            <person name="Glavina del Rio T."/>
            <person name="Nolan M."/>
            <person name="Chen F."/>
            <person name="Tice H."/>
            <person name="Pitluck S."/>
            <person name="Cheng J.F."/>
            <person name="Chertkov O."/>
            <person name="Brettin T."/>
            <person name="Han C."/>
            <person name="Detter J.C."/>
            <person name="Kuske C."/>
            <person name="Bruce D."/>
            <person name="Goodwin L."/>
            <person name="Ovchinikova G."/>
            <person name="Pati A."/>
            <person name="Mikhailova N."/>
            <person name="Chen A."/>
            <person name="Palaniappan K."/>
            <person name="Land M."/>
            <person name="Hauser L."/>
            <person name="Chang Y.J."/>
            <person name="Jeffries C.D."/>
            <person name="Chain P."/>
            <person name="Rohde M."/>
            <person name="Goker M."/>
            <person name="Bristow J."/>
            <person name="Eisen J.A."/>
            <person name="Markowitz V."/>
            <person name="Hugenholtz P."/>
            <person name="Kyrpides N.C."/>
            <person name="Klenk H.P."/>
            <person name="Lapidus A."/>
        </authorList>
    </citation>
    <scope>NUCLEOTIDE SEQUENCE [LARGE SCALE GENOMIC DNA]</scope>
    <source>
        <strain evidence="2">ATCC 27377 / DSM 6068 / ICPB 4128</strain>
    </source>
</reference>
<accession>D2QWS0</accession>
<protein>
    <submittedName>
        <fullName evidence="1">Uncharacterized protein</fullName>
    </submittedName>
</protein>
<sequence length="298" mass="33188">MTRTPEFLLWSISRKCPLRTYRNWDDPQRTERHLRAARAFAEAMVEGRVLGDLCFDNAVDPWSVAQEDEPRAFRIEASLAHLGGSIQVLSTCDECPARTLAAGSKKIAASCYGWWILPDDPSPIHQTIERAATAAKALDPNDAWPMPTSPCWYGVWQQGVFTGDHLPALTAMLEQQRFPSETAQASATHLAAAARVAFLERLPLVVTLYPPGHVENRLWTLDPHCPRCQAPSRHDPERCGVCGYIGPITPTTTFKARGSRPWRPLSQVALPEERAKVRELLAALEEDPEGNSDEESKE</sequence>
<dbReference type="EMBL" id="CP001848">
    <property type="protein sequence ID" value="ADB16024.1"/>
    <property type="molecule type" value="Genomic_DNA"/>
</dbReference>
<evidence type="ECO:0000313" key="1">
    <source>
        <dbReference type="EMBL" id="ADB16024.1"/>
    </source>
</evidence>
<name>D2QWS0_PIRSD</name>
<dbReference type="KEGG" id="psl:Psta_1347"/>
<dbReference type="AlphaFoldDB" id="D2QWS0"/>
<dbReference type="HOGENOM" id="CLU_933367_0_0_0"/>
<evidence type="ECO:0000313" key="2">
    <source>
        <dbReference type="Proteomes" id="UP000001887"/>
    </source>
</evidence>
<proteinExistence type="predicted"/>
<keyword evidence="2" id="KW-1185">Reference proteome</keyword>
<dbReference type="Proteomes" id="UP000001887">
    <property type="component" value="Chromosome"/>
</dbReference>
<dbReference type="OrthoDB" id="289791at2"/>